<dbReference type="EMBL" id="CP031357">
    <property type="protein sequence ID" value="AXK43274.1"/>
    <property type="molecule type" value="Genomic_DNA"/>
</dbReference>
<name>A0A345YH72_9SPHN</name>
<dbReference type="PANTHER" id="PTHR43319:SF3">
    <property type="entry name" value="BETA-LACTAMASE-RELATED DOMAIN-CONTAINING PROTEIN"/>
    <property type="match status" value="1"/>
</dbReference>
<dbReference type="GO" id="GO:0016787">
    <property type="term" value="F:hydrolase activity"/>
    <property type="evidence" value="ECO:0007669"/>
    <property type="project" value="UniProtKB-KW"/>
</dbReference>
<gene>
    <name evidence="2" type="ORF">DVR09_13990</name>
</gene>
<dbReference type="Pfam" id="PF00144">
    <property type="entry name" value="Beta-lactamase"/>
    <property type="match status" value="1"/>
</dbReference>
<dbReference type="InterPro" id="IPR012338">
    <property type="entry name" value="Beta-lactam/transpept-like"/>
</dbReference>
<accession>A0A345YH72</accession>
<dbReference type="SUPFAM" id="SSF56601">
    <property type="entry name" value="beta-lactamase/transpeptidase-like"/>
    <property type="match status" value="1"/>
</dbReference>
<dbReference type="InterPro" id="IPR001466">
    <property type="entry name" value="Beta-lactam-related"/>
</dbReference>
<evidence type="ECO:0000313" key="2">
    <source>
        <dbReference type="EMBL" id="AXK43274.1"/>
    </source>
</evidence>
<evidence type="ECO:0000313" key="3">
    <source>
        <dbReference type="Proteomes" id="UP000254508"/>
    </source>
</evidence>
<sequence length="416" mass="45229">MQQPDCMHIQNPTEISFGGGFTRGYIAPGFEPVAHAFASAIQAQSALGAACTIIHRGRTVADLQGGWRQKTRQEQWQGDDIALVYSLTKGLTGMAGAVAVSRGLFAYDEPVADIWPEFAAHGKGDVTVGKALSEQAGLAAIDFRLTLDNIADEEAICAAIAAQKPNWTPGEHSGNHAYSLGWIASELICRRDPHGRRLPRFFAEEIARPLGVDVFIGLPDSFERNRIARIKGFGLQDLFLHHTTMPWLLTFKMCLPGTLAFRTLNNPLILAGPGALDREAFWRAGQGAAGGMASARGLAALYQAFVEGGEKLGVTPEVMATLCAGHAYPRKGLRDQVLTADMYYSHGFEKPFAEWEYARTRSAFGSFAVGGSLAFADPEDEVAYAWITNQLGTGKWDDPREKIVRDAFYACLEMNA</sequence>
<dbReference type="AlphaFoldDB" id="A0A345YH72"/>
<keyword evidence="3" id="KW-1185">Reference proteome</keyword>
<reference evidence="3" key="1">
    <citation type="submission" date="2018-07" db="EMBL/GenBank/DDBJ databases">
        <title>Genome sequence of Erythrobacter strain YH-07, an antagonistic bacterium isolated from Yellow Sea.</title>
        <authorList>
            <person name="Tang T."/>
            <person name="Liu Q."/>
            <person name="Sun X."/>
        </authorList>
    </citation>
    <scope>NUCLEOTIDE SEQUENCE [LARGE SCALE GENOMIC DNA]</scope>
    <source>
        <strain evidence="3">YH-07</strain>
    </source>
</reference>
<dbReference type="OrthoDB" id="5705574at2"/>
<dbReference type="KEGG" id="err:DVR09_13990"/>
<proteinExistence type="predicted"/>
<dbReference type="InterPro" id="IPR052907">
    <property type="entry name" value="Beta-lactamase/esterase"/>
</dbReference>
<keyword evidence="2" id="KW-0378">Hydrolase</keyword>
<dbReference type="Gene3D" id="3.40.710.10">
    <property type="entry name" value="DD-peptidase/beta-lactamase superfamily"/>
    <property type="match status" value="1"/>
</dbReference>
<dbReference type="Proteomes" id="UP000254508">
    <property type="component" value="Chromosome"/>
</dbReference>
<evidence type="ECO:0000259" key="1">
    <source>
        <dbReference type="Pfam" id="PF00144"/>
    </source>
</evidence>
<organism evidence="2 3">
    <name type="scientific">Erythrobacter aureus</name>
    <dbReference type="NCBI Taxonomy" id="2182384"/>
    <lineage>
        <taxon>Bacteria</taxon>
        <taxon>Pseudomonadati</taxon>
        <taxon>Pseudomonadota</taxon>
        <taxon>Alphaproteobacteria</taxon>
        <taxon>Sphingomonadales</taxon>
        <taxon>Erythrobacteraceae</taxon>
        <taxon>Erythrobacter/Porphyrobacter group</taxon>
        <taxon>Erythrobacter</taxon>
    </lineage>
</organism>
<feature type="domain" description="Beta-lactamase-related" evidence="1">
    <location>
        <begin position="37"/>
        <end position="395"/>
    </location>
</feature>
<dbReference type="PANTHER" id="PTHR43319">
    <property type="entry name" value="BETA-LACTAMASE-RELATED"/>
    <property type="match status" value="1"/>
</dbReference>
<protein>
    <submittedName>
        <fullName evidence="2">Class A beta-lactamase-related serine hydrolase</fullName>
    </submittedName>
</protein>